<feature type="transmembrane region" description="Helical" evidence="2">
    <location>
        <begin position="124"/>
        <end position="142"/>
    </location>
</feature>
<dbReference type="AlphaFoldDB" id="C8X5Y6"/>
<dbReference type="Gene3D" id="3.90.420.10">
    <property type="entry name" value="Oxidoreductase, molybdopterin-binding domain"/>
    <property type="match status" value="1"/>
</dbReference>
<feature type="transmembrane region" description="Helical" evidence="2">
    <location>
        <begin position="30"/>
        <end position="51"/>
    </location>
</feature>
<evidence type="ECO:0000313" key="4">
    <source>
        <dbReference type="EMBL" id="ACV76757.1"/>
    </source>
</evidence>
<evidence type="ECO:0000259" key="3">
    <source>
        <dbReference type="Pfam" id="PF00174"/>
    </source>
</evidence>
<keyword evidence="2" id="KW-0812">Transmembrane</keyword>
<evidence type="ECO:0000256" key="2">
    <source>
        <dbReference type="SAM" id="Phobius"/>
    </source>
</evidence>
<keyword evidence="5" id="KW-1185">Reference proteome</keyword>
<dbReference type="GO" id="GO:0020037">
    <property type="term" value="F:heme binding"/>
    <property type="evidence" value="ECO:0007669"/>
    <property type="project" value="TreeGrafter"/>
</dbReference>
<feature type="transmembrane region" description="Helical" evidence="2">
    <location>
        <begin position="58"/>
        <end position="78"/>
    </location>
</feature>
<feature type="transmembrane region" description="Helical" evidence="2">
    <location>
        <begin position="204"/>
        <end position="225"/>
    </location>
</feature>
<feature type="compositionally biased region" description="Polar residues" evidence="1">
    <location>
        <begin position="1"/>
        <end position="13"/>
    </location>
</feature>
<dbReference type="GO" id="GO:0043546">
    <property type="term" value="F:molybdopterin cofactor binding"/>
    <property type="evidence" value="ECO:0007669"/>
    <property type="project" value="TreeGrafter"/>
</dbReference>
<gene>
    <name evidence="4" type="ordered locus">Namu_0327</name>
</gene>
<dbReference type="InterPro" id="IPR000572">
    <property type="entry name" value="OxRdtase_Mopterin-bd_dom"/>
</dbReference>
<name>C8X5Y6_NAKMY</name>
<keyword evidence="2" id="KW-0472">Membrane</keyword>
<feature type="transmembrane region" description="Helical" evidence="2">
    <location>
        <begin position="148"/>
        <end position="169"/>
    </location>
</feature>
<dbReference type="SUPFAM" id="SSF56524">
    <property type="entry name" value="Oxidoreductase molybdopterin-binding domain"/>
    <property type="match status" value="1"/>
</dbReference>
<dbReference type="PANTHER" id="PTHR19372">
    <property type="entry name" value="SULFITE REDUCTASE"/>
    <property type="match status" value="1"/>
</dbReference>
<dbReference type="GO" id="GO:0008482">
    <property type="term" value="F:sulfite oxidase activity"/>
    <property type="evidence" value="ECO:0007669"/>
    <property type="project" value="TreeGrafter"/>
</dbReference>
<organism evidence="4 5">
    <name type="scientific">Nakamurella multipartita (strain ATCC 700099 / DSM 44233 / CIP 104796 / JCM 9543 / NBRC 105858 / Y-104)</name>
    <name type="common">Microsphaera multipartita</name>
    <dbReference type="NCBI Taxonomy" id="479431"/>
    <lineage>
        <taxon>Bacteria</taxon>
        <taxon>Bacillati</taxon>
        <taxon>Actinomycetota</taxon>
        <taxon>Actinomycetes</taxon>
        <taxon>Nakamurellales</taxon>
        <taxon>Nakamurellaceae</taxon>
        <taxon>Nakamurella</taxon>
    </lineage>
</organism>
<proteinExistence type="predicted"/>
<dbReference type="Pfam" id="PF00174">
    <property type="entry name" value="Oxidored_molyb"/>
    <property type="match status" value="1"/>
</dbReference>
<dbReference type="GO" id="GO:0006790">
    <property type="term" value="P:sulfur compound metabolic process"/>
    <property type="evidence" value="ECO:0007669"/>
    <property type="project" value="TreeGrafter"/>
</dbReference>
<dbReference type="eggNOG" id="COG2041">
    <property type="taxonomic scope" value="Bacteria"/>
</dbReference>
<reference evidence="5" key="1">
    <citation type="submission" date="2009-09" db="EMBL/GenBank/DDBJ databases">
        <title>The complete genome of Nakamurella multipartita DSM 44233.</title>
        <authorList>
            <consortium name="US DOE Joint Genome Institute (JGI-PGF)"/>
            <person name="Lucas S."/>
            <person name="Copeland A."/>
            <person name="Lapidus A."/>
            <person name="Glavina del Rio T."/>
            <person name="Dalin E."/>
            <person name="Tice H."/>
            <person name="Bruce D."/>
            <person name="Goodwin L."/>
            <person name="Pitluck S."/>
            <person name="Kyrpides N."/>
            <person name="Mavromatis K."/>
            <person name="Ivanova N."/>
            <person name="Ovchinnikova G."/>
            <person name="Sims D."/>
            <person name="Meincke L."/>
            <person name="Brettin T."/>
            <person name="Detter J.C."/>
            <person name="Han C."/>
            <person name="Larimer F."/>
            <person name="Land M."/>
            <person name="Hauser L."/>
            <person name="Markowitz V."/>
            <person name="Cheng J.-F."/>
            <person name="Hugenholtz P."/>
            <person name="Woyke T."/>
            <person name="Wu D."/>
            <person name="Klenk H.-P."/>
            <person name="Eisen J.A."/>
        </authorList>
    </citation>
    <scope>NUCLEOTIDE SEQUENCE [LARGE SCALE GENOMIC DNA]</scope>
    <source>
        <strain evidence="5">ATCC 700099 / DSM 44233 / CIP 104796 / JCM 9543 / NBRC 105858 / Y-104</strain>
    </source>
</reference>
<dbReference type="Proteomes" id="UP000002218">
    <property type="component" value="Chromosome"/>
</dbReference>
<feature type="region of interest" description="Disordered" evidence="1">
    <location>
        <begin position="1"/>
        <end position="20"/>
    </location>
</feature>
<accession>C8X5Y6</accession>
<dbReference type="PANTHER" id="PTHR19372:SF7">
    <property type="entry name" value="SULFITE OXIDASE, MITOCHONDRIAL"/>
    <property type="match status" value="1"/>
</dbReference>
<protein>
    <submittedName>
        <fullName evidence="4">Oxidoreductase molybdopterin binding</fullName>
    </submittedName>
</protein>
<dbReference type="STRING" id="479431.Namu_0327"/>
<dbReference type="InterPro" id="IPR014756">
    <property type="entry name" value="Ig_E-set"/>
</dbReference>
<evidence type="ECO:0000313" key="5">
    <source>
        <dbReference type="Proteomes" id="UP000002218"/>
    </source>
</evidence>
<feature type="transmembrane region" description="Helical" evidence="2">
    <location>
        <begin position="98"/>
        <end position="117"/>
    </location>
</feature>
<keyword evidence="2" id="KW-1133">Transmembrane helix</keyword>
<dbReference type="InterPro" id="IPR036374">
    <property type="entry name" value="OxRdtase_Mopterin-bd_sf"/>
</dbReference>
<reference evidence="4 5" key="2">
    <citation type="journal article" date="2010" name="Stand. Genomic Sci.">
        <title>Complete genome sequence of Nakamurella multipartita type strain (Y-104).</title>
        <authorList>
            <person name="Tice H."/>
            <person name="Mayilraj S."/>
            <person name="Sims D."/>
            <person name="Lapidus A."/>
            <person name="Nolan M."/>
            <person name="Lucas S."/>
            <person name="Glavina Del Rio T."/>
            <person name="Copeland A."/>
            <person name="Cheng J.F."/>
            <person name="Meincke L."/>
            <person name="Bruce D."/>
            <person name="Goodwin L."/>
            <person name="Pitluck S."/>
            <person name="Ivanova N."/>
            <person name="Mavromatis K."/>
            <person name="Ovchinnikova G."/>
            <person name="Pati A."/>
            <person name="Chen A."/>
            <person name="Palaniappan K."/>
            <person name="Land M."/>
            <person name="Hauser L."/>
            <person name="Chang Y.J."/>
            <person name="Jeffries C.D."/>
            <person name="Detter J.C."/>
            <person name="Brettin T."/>
            <person name="Rohde M."/>
            <person name="Goker M."/>
            <person name="Bristow J."/>
            <person name="Eisen J.A."/>
            <person name="Markowitz V."/>
            <person name="Hugenholtz P."/>
            <person name="Kyrpides N.C."/>
            <person name="Klenk H.P."/>
            <person name="Chen F."/>
        </authorList>
    </citation>
    <scope>NUCLEOTIDE SEQUENCE [LARGE SCALE GENOMIC DNA]</scope>
    <source>
        <strain evidence="5">ATCC 700099 / DSM 44233 / CIP 104796 / JCM 9543 / NBRC 105858 / Y-104</strain>
    </source>
</reference>
<evidence type="ECO:0000256" key="1">
    <source>
        <dbReference type="SAM" id="MobiDB-lite"/>
    </source>
</evidence>
<dbReference type="KEGG" id="nml:Namu_0327"/>
<sequence length="554" mass="58035">MGQRTSGVTTSEQVPPAGTTAAPAPWRAGWLGSALGGIVAVVLTLGVAELISTLGRWIGLLGASSSPFVALGQTFIQFTPEWLKELAIRTFGEHDKDALTAGMALTLLIVAIGIGLLNRRSPRLALGVTALLVLVAGAAVVSRPGADVLDLLPLVVGAIAGVTFLILLARRSLVQDPDSAPLETPSSTASSTASSAGGTDRRRFFRLVGIGAIIGVAAGSLARLVPSAAEVADSRRRISLPTPADDQNIDVDALTLDVAGLTPFVTASSDFYRVDTAFTVPNLTTDEWSLRIHGAVDREITISFDDLLAMPAVQRMITLTCVSNEVGGKLAGNARWLGVRLADVLAMAGPQDGADCLLSTSVDGFTVTTPLAAVTDGRDALLAYAMNGEPLLVEHGFPVRMVVPGLYGYVSATKWVVDLEVTRFADVTAYWTERGWAPQAPIKTASRIDVPAGFAQLTAGSVAVAGMAWAQHRGLRAVQVQIDDGPWQDATLSGEAGIDSWRQWSYPWTATEPGIHTIRCRAIDADGTVQTDAVQGVMPDGSTGLDSRQVTVKA</sequence>
<feature type="domain" description="Oxidoreductase molybdopterin-binding" evidence="3">
    <location>
        <begin position="279"/>
        <end position="425"/>
    </location>
</feature>
<dbReference type="HOGENOM" id="CLU_003827_2_0_11"/>
<dbReference type="InParanoid" id="C8X5Y6"/>
<dbReference type="EMBL" id="CP001737">
    <property type="protein sequence ID" value="ACV76757.1"/>
    <property type="molecule type" value="Genomic_DNA"/>
</dbReference>
<dbReference type="SUPFAM" id="SSF81296">
    <property type="entry name" value="E set domains"/>
    <property type="match status" value="1"/>
</dbReference>
<dbReference type="Gene3D" id="2.60.40.650">
    <property type="match status" value="1"/>
</dbReference>